<dbReference type="Proteomes" id="UP000034516">
    <property type="component" value="Unassembled WGS sequence"/>
</dbReference>
<accession>A0A0G0YX48</accession>
<name>A0A0G0YX48_9BACT</name>
<dbReference type="EMBL" id="LCCW01000031">
    <property type="protein sequence ID" value="KKS41172.1"/>
    <property type="molecule type" value="Genomic_DNA"/>
</dbReference>
<comment type="caution">
    <text evidence="1">The sequence shown here is derived from an EMBL/GenBank/DDBJ whole genome shotgun (WGS) entry which is preliminary data.</text>
</comment>
<organism evidence="1 2">
    <name type="scientific">Candidatus Kuenenbacteria bacterium GW2011_GWA2_42_15</name>
    <dbReference type="NCBI Taxonomy" id="1618677"/>
    <lineage>
        <taxon>Bacteria</taxon>
        <taxon>Candidatus Kueneniibacteriota</taxon>
    </lineage>
</organism>
<evidence type="ECO:0000313" key="1">
    <source>
        <dbReference type="EMBL" id="KKS41172.1"/>
    </source>
</evidence>
<gene>
    <name evidence="1" type="ORF">UV02_C0031G0002</name>
</gene>
<reference evidence="1 2" key="1">
    <citation type="journal article" date="2015" name="Nature">
        <title>rRNA introns, odd ribosomes, and small enigmatic genomes across a large radiation of phyla.</title>
        <authorList>
            <person name="Brown C.T."/>
            <person name="Hug L.A."/>
            <person name="Thomas B.C."/>
            <person name="Sharon I."/>
            <person name="Castelle C.J."/>
            <person name="Singh A."/>
            <person name="Wilkins M.J."/>
            <person name="Williams K.H."/>
            <person name="Banfield J.F."/>
        </authorList>
    </citation>
    <scope>NUCLEOTIDE SEQUENCE [LARGE SCALE GENOMIC DNA]</scope>
</reference>
<evidence type="ECO:0000313" key="2">
    <source>
        <dbReference type="Proteomes" id="UP000034516"/>
    </source>
</evidence>
<sequence>MKLKNFIKELIKISKNNKNSNEAEVLMADNILVVKPIFKNNRVYITDTKNQKTEKLFC</sequence>
<protein>
    <submittedName>
        <fullName evidence="1">Uncharacterized protein</fullName>
    </submittedName>
</protein>
<dbReference type="AlphaFoldDB" id="A0A0G0YX48"/>
<proteinExistence type="predicted"/>